<comment type="caution">
    <text evidence="1">The sequence shown here is derived from an EMBL/GenBank/DDBJ whole genome shotgun (WGS) entry which is preliminary data.</text>
</comment>
<feature type="non-terminal residue" evidence="1">
    <location>
        <position position="1"/>
    </location>
</feature>
<reference evidence="1 2" key="1">
    <citation type="submission" date="2021-06" db="EMBL/GenBank/DDBJ databases">
        <authorList>
            <person name="Kallberg Y."/>
            <person name="Tangrot J."/>
            <person name="Rosling A."/>
        </authorList>
    </citation>
    <scope>NUCLEOTIDE SEQUENCE [LARGE SCALE GENOMIC DNA]</scope>
    <source>
        <strain evidence="1 2">120-4 pot B 10/14</strain>
    </source>
</reference>
<sequence length="47" mass="5543">PFQIPILPSQPTAKMTSSIIEHFLKHIDENEGTEDYYQKFLLEIDHQ</sequence>
<evidence type="ECO:0000313" key="1">
    <source>
        <dbReference type="EMBL" id="CAG8836754.1"/>
    </source>
</evidence>
<dbReference type="EMBL" id="CAJVQB010054299">
    <property type="protein sequence ID" value="CAG8836754.1"/>
    <property type="molecule type" value="Genomic_DNA"/>
</dbReference>
<protein>
    <submittedName>
        <fullName evidence="1">15644_t:CDS:1</fullName>
    </submittedName>
</protein>
<proteinExistence type="predicted"/>
<dbReference type="Proteomes" id="UP000789901">
    <property type="component" value="Unassembled WGS sequence"/>
</dbReference>
<keyword evidence="2" id="KW-1185">Reference proteome</keyword>
<organism evidence="1 2">
    <name type="scientific">Gigaspora margarita</name>
    <dbReference type="NCBI Taxonomy" id="4874"/>
    <lineage>
        <taxon>Eukaryota</taxon>
        <taxon>Fungi</taxon>
        <taxon>Fungi incertae sedis</taxon>
        <taxon>Mucoromycota</taxon>
        <taxon>Glomeromycotina</taxon>
        <taxon>Glomeromycetes</taxon>
        <taxon>Diversisporales</taxon>
        <taxon>Gigasporaceae</taxon>
        <taxon>Gigaspora</taxon>
    </lineage>
</organism>
<gene>
    <name evidence="1" type="ORF">GMARGA_LOCUS33186</name>
</gene>
<evidence type="ECO:0000313" key="2">
    <source>
        <dbReference type="Proteomes" id="UP000789901"/>
    </source>
</evidence>
<name>A0ABN7WNZ0_GIGMA</name>
<accession>A0ABN7WNZ0</accession>